<organism evidence="1 2">
    <name type="scientific">Citrus sinensis</name>
    <name type="common">Sweet orange</name>
    <name type="synonym">Citrus aurantium var. sinensis</name>
    <dbReference type="NCBI Taxonomy" id="2711"/>
    <lineage>
        <taxon>Eukaryota</taxon>
        <taxon>Viridiplantae</taxon>
        <taxon>Streptophyta</taxon>
        <taxon>Embryophyta</taxon>
        <taxon>Tracheophyta</taxon>
        <taxon>Spermatophyta</taxon>
        <taxon>Magnoliopsida</taxon>
        <taxon>eudicotyledons</taxon>
        <taxon>Gunneridae</taxon>
        <taxon>Pentapetalae</taxon>
        <taxon>rosids</taxon>
        <taxon>malvids</taxon>
        <taxon>Sapindales</taxon>
        <taxon>Rutaceae</taxon>
        <taxon>Aurantioideae</taxon>
        <taxon>Citrus</taxon>
    </lineage>
</organism>
<dbReference type="Proteomes" id="UP000829398">
    <property type="component" value="Chromosome 6"/>
</dbReference>
<proteinExistence type="predicted"/>
<evidence type="ECO:0000313" key="2">
    <source>
        <dbReference type="Proteomes" id="UP000829398"/>
    </source>
</evidence>
<protein>
    <submittedName>
        <fullName evidence="1">Wall-associated receptor kinase-like 1</fullName>
    </submittedName>
</protein>
<accession>A0ACB8JPV6</accession>
<keyword evidence="2" id="KW-1185">Reference proteome</keyword>
<dbReference type="EMBL" id="CM039175">
    <property type="protein sequence ID" value="KAH9734415.1"/>
    <property type="molecule type" value="Genomic_DNA"/>
</dbReference>
<gene>
    <name evidence="1" type="ORF">KPL71_017365</name>
</gene>
<sequence length="681" mass="75863">MEPYSLYTYLSILLMILCTFLHDLQQSTCQQTYLGNVDLECNKSVSISKGYLCNGPQNLCQSFITFRSEPPYDTPVSIAYLLGSEASSITLINKFSSFDEKIPSKESVIVPVSCSCSGSLYQHNAPYTTKPNDTYFLVANNTYQGLTTCQALLGQNYYDEKNLGSGVELTVPIRCACATANQTENGVTYLLAYMAQAGDNMSFIGNEFGVDVQSIVDANMLPNGDAIRVFTPLLIPLKSESCSANPEKFFCQCKNGFLVDGILKGLHCKPDGKKFPVKLVTLLGLGIGLGFLSLVLLGCYLYKVIREKRSRMLKEKLFKQNGGYLLQQRLSSCGSSEKAKIFTAEELQRATDNYNQSRFLGQGGFGTVYKGMLPDGSIVAVKRSRAIDKTQIEQFINEVVILSQINHRHIVKLLGCCLETEVPVLVYEYISNGTLSHHIHDHQQQQEQKQELEEEQELSSLSWENRVRVACEVAGAVAYMHSAASIPIFHRDIKSSNILLDDKFSAKVSDFGTSRSVPNDKTHLTTAVQGTFGYFDPEYFQSSQYTDKSDVYSFGVVLLELLTGKKPICLTREEEERNLVAYFISLAKENKLLEILDARVAKEAREEDIEAVAELAMGCLRLNSKKRPTMKQVSMDLEGLRRSQRCVEIDKVNQLLTNTTSLAENSVFSVPEDSESFCSSI</sequence>
<name>A0ACB8JPV6_CITSI</name>
<comment type="caution">
    <text evidence="1">The sequence shown here is derived from an EMBL/GenBank/DDBJ whole genome shotgun (WGS) entry which is preliminary data.</text>
</comment>
<evidence type="ECO:0000313" key="1">
    <source>
        <dbReference type="EMBL" id="KAH9734415.1"/>
    </source>
</evidence>
<reference evidence="2" key="1">
    <citation type="journal article" date="2023" name="Hortic. Res.">
        <title>A chromosome-level phased genome enabling allele-level studies in sweet orange: a case study on citrus Huanglongbing tolerance.</title>
        <authorList>
            <person name="Wu B."/>
            <person name="Yu Q."/>
            <person name="Deng Z."/>
            <person name="Duan Y."/>
            <person name="Luo F."/>
            <person name="Gmitter F. Jr."/>
        </authorList>
    </citation>
    <scope>NUCLEOTIDE SEQUENCE [LARGE SCALE GENOMIC DNA]</scope>
    <source>
        <strain evidence="2">cv. Valencia</strain>
    </source>
</reference>